<keyword evidence="4" id="KW-1185">Reference proteome</keyword>
<proteinExistence type="predicted"/>
<accession>A0A840F9S4</accession>
<dbReference type="SFLD" id="SFLDG01212">
    <property type="entry name" value="Phytoene_synthase_like"/>
    <property type="match status" value="1"/>
</dbReference>
<dbReference type="SFLD" id="SFLDS00005">
    <property type="entry name" value="Isoprenoid_Synthase_Type_I"/>
    <property type="match status" value="1"/>
</dbReference>
<dbReference type="PROSITE" id="PS01045">
    <property type="entry name" value="SQUALEN_PHYTOEN_SYN_2"/>
    <property type="match status" value="1"/>
</dbReference>
<gene>
    <name evidence="3" type="ORF">BKA16_003462</name>
</gene>
<dbReference type="InterPro" id="IPR002060">
    <property type="entry name" value="Squ/phyt_synthse"/>
</dbReference>
<dbReference type="AlphaFoldDB" id="A0A840F9S4"/>
<evidence type="ECO:0000313" key="3">
    <source>
        <dbReference type="EMBL" id="MBB4136910.1"/>
    </source>
</evidence>
<organism evidence="3 4">
    <name type="scientific">Gordonia humi</name>
    <dbReference type="NCBI Taxonomy" id="686429"/>
    <lineage>
        <taxon>Bacteria</taxon>
        <taxon>Bacillati</taxon>
        <taxon>Actinomycetota</taxon>
        <taxon>Actinomycetes</taxon>
        <taxon>Mycobacteriales</taxon>
        <taxon>Gordoniaceae</taxon>
        <taxon>Gordonia</taxon>
    </lineage>
</organism>
<dbReference type="InterPro" id="IPR033904">
    <property type="entry name" value="Trans_IPPS_HH"/>
</dbReference>
<dbReference type="GO" id="GO:0016117">
    <property type="term" value="P:carotenoid biosynthetic process"/>
    <property type="evidence" value="ECO:0007669"/>
    <property type="project" value="UniProtKB-ARBA"/>
</dbReference>
<dbReference type="SFLD" id="SFLDG01018">
    <property type="entry name" value="Squalene/Phytoene_Synthase_Lik"/>
    <property type="match status" value="1"/>
</dbReference>
<sequence>MADPARGFAAAREITADAGRTYYLASLLLPGPRRRAVHALYAFARLVDDAVDGGLGPVAAAARVDALDAGLSAVLSGTAPPPALSSRDVDLLSALGVAVDENRVPIHTFDAFLTSMRMDVPGTPTFRCRYRTFAELSEYTYGSAAVIGVQLIPVLGADPSLADGAALLGEAFQLTNFLRDVAEDLHRDRIYLPLDELAAFGVDEAVLRADLERGATSPALRRALAHLIAVNRDQYRRTLPAIAGLPRTTRPAISAAARSYGDILRAIEDVDHDVMRIRAVVPRRTRLAHAAGALLHRTGTG</sequence>
<protein>
    <submittedName>
        <fullName evidence="3">Phytoene synthase</fullName>
        <ecNumber evidence="3">2.5.1.32</ecNumber>
    </submittedName>
</protein>
<comment type="caution">
    <text evidence="3">The sequence shown here is derived from an EMBL/GenBank/DDBJ whole genome shotgun (WGS) entry which is preliminary data.</text>
</comment>
<keyword evidence="2 3" id="KW-0808">Transferase</keyword>
<comment type="pathway">
    <text evidence="1">Carotenoid biosynthesis; phytoene biosynthesis.</text>
</comment>
<evidence type="ECO:0000313" key="4">
    <source>
        <dbReference type="Proteomes" id="UP000551501"/>
    </source>
</evidence>
<evidence type="ECO:0000256" key="2">
    <source>
        <dbReference type="ARBA" id="ARBA00022679"/>
    </source>
</evidence>
<dbReference type="UniPathway" id="UPA00799"/>
<dbReference type="Gene3D" id="1.10.600.10">
    <property type="entry name" value="Farnesyl Diphosphate Synthase"/>
    <property type="match status" value="1"/>
</dbReference>
<dbReference type="Proteomes" id="UP000551501">
    <property type="component" value="Unassembled WGS sequence"/>
</dbReference>
<reference evidence="3 4" key="1">
    <citation type="submission" date="2020-08" db="EMBL/GenBank/DDBJ databases">
        <title>Sequencing the genomes of 1000 actinobacteria strains.</title>
        <authorList>
            <person name="Klenk H.-P."/>
        </authorList>
    </citation>
    <scope>NUCLEOTIDE SEQUENCE [LARGE SCALE GENOMIC DNA]</scope>
    <source>
        <strain evidence="3 4">DSM 45298</strain>
    </source>
</reference>
<dbReference type="InterPro" id="IPR008949">
    <property type="entry name" value="Isoprenoid_synthase_dom_sf"/>
</dbReference>
<dbReference type="RefSeq" id="WP_183371826.1">
    <property type="nucleotide sequence ID" value="NZ_BAABHL010000126.1"/>
</dbReference>
<dbReference type="InterPro" id="IPR019845">
    <property type="entry name" value="Squalene/phytoene_synthase_CS"/>
</dbReference>
<dbReference type="EC" id="2.5.1.32" evidence="3"/>
<dbReference type="CDD" id="cd00683">
    <property type="entry name" value="Trans_IPPS_HH"/>
    <property type="match status" value="1"/>
</dbReference>
<dbReference type="SUPFAM" id="SSF48576">
    <property type="entry name" value="Terpenoid synthases"/>
    <property type="match status" value="1"/>
</dbReference>
<dbReference type="InterPro" id="IPR044843">
    <property type="entry name" value="Trans_IPPS_bact-type"/>
</dbReference>
<dbReference type="PANTHER" id="PTHR31480">
    <property type="entry name" value="BIFUNCTIONAL LYCOPENE CYCLASE/PHYTOENE SYNTHASE"/>
    <property type="match status" value="1"/>
</dbReference>
<dbReference type="GO" id="GO:0051996">
    <property type="term" value="F:squalene synthase [NAD(P)H] activity"/>
    <property type="evidence" value="ECO:0007669"/>
    <property type="project" value="InterPro"/>
</dbReference>
<name>A0A840F9S4_9ACTN</name>
<dbReference type="EMBL" id="JACIFP010000001">
    <property type="protein sequence ID" value="MBB4136910.1"/>
    <property type="molecule type" value="Genomic_DNA"/>
</dbReference>
<dbReference type="Pfam" id="PF00494">
    <property type="entry name" value="SQS_PSY"/>
    <property type="match status" value="1"/>
</dbReference>
<evidence type="ECO:0000256" key="1">
    <source>
        <dbReference type="ARBA" id="ARBA00004684"/>
    </source>
</evidence>
<dbReference type="GO" id="GO:0004311">
    <property type="term" value="F:geranylgeranyl diphosphate synthase activity"/>
    <property type="evidence" value="ECO:0007669"/>
    <property type="project" value="InterPro"/>
</dbReference>